<dbReference type="AlphaFoldDB" id="A0A4S8L9T4"/>
<organism evidence="1 2">
    <name type="scientific">Dendrothele bispora (strain CBS 962.96)</name>
    <dbReference type="NCBI Taxonomy" id="1314807"/>
    <lineage>
        <taxon>Eukaryota</taxon>
        <taxon>Fungi</taxon>
        <taxon>Dikarya</taxon>
        <taxon>Basidiomycota</taxon>
        <taxon>Agaricomycotina</taxon>
        <taxon>Agaricomycetes</taxon>
        <taxon>Agaricomycetidae</taxon>
        <taxon>Agaricales</taxon>
        <taxon>Agaricales incertae sedis</taxon>
        <taxon>Dendrothele</taxon>
    </lineage>
</organism>
<proteinExistence type="predicted"/>
<evidence type="ECO:0000313" key="1">
    <source>
        <dbReference type="EMBL" id="THU85331.1"/>
    </source>
</evidence>
<name>A0A4S8L9T4_DENBC</name>
<sequence>MVLDKYYAKTDDSLIYRSAMLMHPSYKTTYFETAGWPAEWVTAAKQTLINHWKAYYK</sequence>
<dbReference type="Proteomes" id="UP000297245">
    <property type="component" value="Unassembled WGS sequence"/>
</dbReference>
<protein>
    <submittedName>
        <fullName evidence="1">Uncharacterized protein</fullName>
    </submittedName>
</protein>
<reference evidence="1 2" key="1">
    <citation type="journal article" date="2019" name="Nat. Ecol. Evol.">
        <title>Megaphylogeny resolves global patterns of mushroom evolution.</title>
        <authorList>
            <person name="Varga T."/>
            <person name="Krizsan K."/>
            <person name="Foldi C."/>
            <person name="Dima B."/>
            <person name="Sanchez-Garcia M."/>
            <person name="Sanchez-Ramirez S."/>
            <person name="Szollosi G.J."/>
            <person name="Szarkandi J.G."/>
            <person name="Papp V."/>
            <person name="Albert L."/>
            <person name="Andreopoulos W."/>
            <person name="Angelini C."/>
            <person name="Antonin V."/>
            <person name="Barry K.W."/>
            <person name="Bougher N.L."/>
            <person name="Buchanan P."/>
            <person name="Buyck B."/>
            <person name="Bense V."/>
            <person name="Catcheside P."/>
            <person name="Chovatia M."/>
            <person name="Cooper J."/>
            <person name="Damon W."/>
            <person name="Desjardin D."/>
            <person name="Finy P."/>
            <person name="Geml J."/>
            <person name="Haridas S."/>
            <person name="Hughes K."/>
            <person name="Justo A."/>
            <person name="Karasinski D."/>
            <person name="Kautmanova I."/>
            <person name="Kiss B."/>
            <person name="Kocsube S."/>
            <person name="Kotiranta H."/>
            <person name="LaButti K.M."/>
            <person name="Lechner B.E."/>
            <person name="Liimatainen K."/>
            <person name="Lipzen A."/>
            <person name="Lukacs Z."/>
            <person name="Mihaltcheva S."/>
            <person name="Morgado L.N."/>
            <person name="Niskanen T."/>
            <person name="Noordeloos M.E."/>
            <person name="Ohm R.A."/>
            <person name="Ortiz-Santana B."/>
            <person name="Ovrebo C."/>
            <person name="Racz N."/>
            <person name="Riley R."/>
            <person name="Savchenko A."/>
            <person name="Shiryaev A."/>
            <person name="Soop K."/>
            <person name="Spirin V."/>
            <person name="Szebenyi C."/>
            <person name="Tomsovsky M."/>
            <person name="Tulloss R.E."/>
            <person name="Uehling J."/>
            <person name="Grigoriev I.V."/>
            <person name="Vagvolgyi C."/>
            <person name="Papp T."/>
            <person name="Martin F.M."/>
            <person name="Miettinen O."/>
            <person name="Hibbett D.S."/>
            <person name="Nagy L.G."/>
        </authorList>
    </citation>
    <scope>NUCLEOTIDE SEQUENCE [LARGE SCALE GENOMIC DNA]</scope>
    <source>
        <strain evidence="1 2">CBS 962.96</strain>
    </source>
</reference>
<dbReference type="EMBL" id="ML179553">
    <property type="protein sequence ID" value="THU85331.1"/>
    <property type="molecule type" value="Genomic_DNA"/>
</dbReference>
<gene>
    <name evidence="1" type="ORF">K435DRAFT_564244</name>
</gene>
<feature type="non-terminal residue" evidence="1">
    <location>
        <position position="57"/>
    </location>
</feature>
<evidence type="ECO:0000313" key="2">
    <source>
        <dbReference type="Proteomes" id="UP000297245"/>
    </source>
</evidence>
<accession>A0A4S8L9T4</accession>
<dbReference type="OrthoDB" id="3359487at2759"/>
<keyword evidence="2" id="KW-1185">Reference proteome</keyword>